<evidence type="ECO:0000313" key="1">
    <source>
        <dbReference type="EMBL" id="CAG7625921.1"/>
    </source>
</evidence>
<protein>
    <submittedName>
        <fullName evidence="1">Uncharacterized protein</fullName>
    </submittedName>
</protein>
<organism evidence="1 2">
    <name type="scientific">Actinacidiphila bryophytorum</name>
    <dbReference type="NCBI Taxonomy" id="1436133"/>
    <lineage>
        <taxon>Bacteria</taxon>
        <taxon>Bacillati</taxon>
        <taxon>Actinomycetota</taxon>
        <taxon>Actinomycetes</taxon>
        <taxon>Kitasatosporales</taxon>
        <taxon>Streptomycetaceae</taxon>
        <taxon>Actinacidiphila</taxon>
    </lineage>
</organism>
<comment type="caution">
    <text evidence="1">The sequence shown here is derived from an EMBL/GenBank/DDBJ whole genome shotgun (WGS) entry which is preliminary data.</text>
</comment>
<dbReference type="AlphaFoldDB" id="A0A9W4E3J8"/>
<reference evidence="1" key="1">
    <citation type="submission" date="2021-06" db="EMBL/GenBank/DDBJ databases">
        <authorList>
            <person name="Arsene-Ploetze F."/>
        </authorList>
    </citation>
    <scope>NUCLEOTIDE SEQUENCE</scope>
    <source>
        <strain evidence="1">SBRY1</strain>
    </source>
</reference>
<sequence length="80" mass="8963">MTLRVGDCGQPQRRGQRVSVALRRRVGQRSGIRGLVRLAGVCEWGWVYPPGRSPREPGKRSMGTAFWPLVSGCPYPRLRS</sequence>
<keyword evidence="2" id="KW-1185">Reference proteome</keyword>
<proteinExistence type="predicted"/>
<evidence type="ECO:0000313" key="2">
    <source>
        <dbReference type="Proteomes" id="UP001153328"/>
    </source>
</evidence>
<gene>
    <name evidence="1" type="ORF">SBRY_20209</name>
</gene>
<name>A0A9W4E3J8_9ACTN</name>
<accession>A0A9W4E3J8</accession>
<dbReference type="EMBL" id="CAJVAX010000012">
    <property type="protein sequence ID" value="CAG7625921.1"/>
    <property type="molecule type" value="Genomic_DNA"/>
</dbReference>
<dbReference type="Proteomes" id="UP001153328">
    <property type="component" value="Unassembled WGS sequence"/>
</dbReference>